<keyword evidence="3" id="KW-1185">Reference proteome</keyword>
<dbReference type="RefSeq" id="WP_344315281.1">
    <property type="nucleotide sequence ID" value="NZ_BAAANY010000045.1"/>
</dbReference>
<keyword evidence="1" id="KW-0472">Membrane</keyword>
<keyword evidence="1" id="KW-1133">Transmembrane helix</keyword>
<evidence type="ECO:0000256" key="1">
    <source>
        <dbReference type="SAM" id="Phobius"/>
    </source>
</evidence>
<feature type="transmembrane region" description="Helical" evidence="1">
    <location>
        <begin position="39"/>
        <end position="57"/>
    </location>
</feature>
<name>A0ABP4V9F2_9ACTN</name>
<sequence>MALQILIGCHILAGLAAVILGAMTMFARKAPGRHPRRGRRYLVALGAVFVTGTAIATTNWAHLWHLATTGLVAVACATTGYLAHRIQWRGWLWTHIPAMTGSYTAMLTAFYVDNGPRLPVWNLLPAVTFWFLPTAVAVPLLVRALRKYAGKTGTILDSREQIP</sequence>
<feature type="transmembrane region" description="Helical" evidence="1">
    <location>
        <begin position="123"/>
        <end position="142"/>
    </location>
</feature>
<evidence type="ECO:0000313" key="3">
    <source>
        <dbReference type="Proteomes" id="UP001500618"/>
    </source>
</evidence>
<evidence type="ECO:0008006" key="4">
    <source>
        <dbReference type="Google" id="ProtNLM"/>
    </source>
</evidence>
<keyword evidence="1" id="KW-0812">Transmembrane</keyword>
<organism evidence="2 3">
    <name type="scientific">Fodinicola feengrottensis</name>
    <dbReference type="NCBI Taxonomy" id="435914"/>
    <lineage>
        <taxon>Bacteria</taxon>
        <taxon>Bacillati</taxon>
        <taxon>Actinomycetota</taxon>
        <taxon>Actinomycetes</taxon>
        <taxon>Mycobacteriales</taxon>
        <taxon>Fodinicola</taxon>
    </lineage>
</organism>
<reference evidence="3" key="1">
    <citation type="journal article" date="2019" name="Int. J. Syst. Evol. Microbiol.">
        <title>The Global Catalogue of Microorganisms (GCM) 10K type strain sequencing project: providing services to taxonomists for standard genome sequencing and annotation.</title>
        <authorList>
            <consortium name="The Broad Institute Genomics Platform"/>
            <consortium name="The Broad Institute Genome Sequencing Center for Infectious Disease"/>
            <person name="Wu L."/>
            <person name="Ma J."/>
        </authorList>
    </citation>
    <scope>NUCLEOTIDE SEQUENCE [LARGE SCALE GENOMIC DNA]</scope>
    <source>
        <strain evidence="3">JCM 14718</strain>
    </source>
</reference>
<accession>A0ABP4V9F2</accession>
<feature type="transmembrane region" description="Helical" evidence="1">
    <location>
        <begin position="63"/>
        <end position="83"/>
    </location>
</feature>
<dbReference type="Proteomes" id="UP001500618">
    <property type="component" value="Unassembled WGS sequence"/>
</dbReference>
<gene>
    <name evidence="2" type="ORF">GCM10009765_80860</name>
</gene>
<proteinExistence type="predicted"/>
<comment type="caution">
    <text evidence="2">The sequence shown here is derived from an EMBL/GenBank/DDBJ whole genome shotgun (WGS) entry which is preliminary data.</text>
</comment>
<dbReference type="EMBL" id="BAAANY010000045">
    <property type="protein sequence ID" value="GAA1720460.1"/>
    <property type="molecule type" value="Genomic_DNA"/>
</dbReference>
<evidence type="ECO:0000313" key="2">
    <source>
        <dbReference type="EMBL" id="GAA1720460.1"/>
    </source>
</evidence>
<feature type="transmembrane region" description="Helical" evidence="1">
    <location>
        <begin position="6"/>
        <end position="27"/>
    </location>
</feature>
<feature type="transmembrane region" description="Helical" evidence="1">
    <location>
        <begin position="90"/>
        <end position="111"/>
    </location>
</feature>
<protein>
    <recommendedName>
        <fullName evidence="4">DUF2306 domain-containing protein</fullName>
    </recommendedName>
</protein>